<reference evidence="3 4" key="1">
    <citation type="journal article" date="2013" name="PLoS Genet.">
        <title>Genomic mechanisms accounting for the adaptation to parasitism in nematode-trapping fungi.</title>
        <authorList>
            <person name="Meerupati T."/>
            <person name="Andersson K.M."/>
            <person name="Friman E."/>
            <person name="Kumar D."/>
            <person name="Tunlid A."/>
            <person name="Ahren D."/>
        </authorList>
    </citation>
    <scope>NUCLEOTIDE SEQUENCE [LARGE SCALE GENOMIC DNA]</scope>
    <source>
        <strain evidence="3 4">CBS 200.50</strain>
    </source>
</reference>
<feature type="compositionally biased region" description="Low complexity" evidence="1">
    <location>
        <begin position="1130"/>
        <end position="1140"/>
    </location>
</feature>
<dbReference type="OrthoDB" id="5368821at2759"/>
<feature type="compositionally biased region" description="Basic and acidic residues" evidence="1">
    <location>
        <begin position="240"/>
        <end position="258"/>
    </location>
</feature>
<dbReference type="OMA" id="HLIIQRH"/>
<dbReference type="STRING" id="1284197.S8AQ38"/>
<feature type="compositionally biased region" description="Basic and acidic residues" evidence="1">
    <location>
        <begin position="1046"/>
        <end position="1060"/>
    </location>
</feature>
<reference evidence="4" key="2">
    <citation type="submission" date="2013-04" db="EMBL/GenBank/DDBJ databases">
        <title>Genomic mechanisms accounting for the adaptation to parasitism in nematode-trapping fungi.</title>
        <authorList>
            <person name="Ahren D.G."/>
        </authorList>
    </citation>
    <scope>NUCLEOTIDE SEQUENCE [LARGE SCALE GENOMIC DNA]</scope>
    <source>
        <strain evidence="4">CBS 200.50</strain>
    </source>
</reference>
<feature type="compositionally biased region" description="Polar residues" evidence="1">
    <location>
        <begin position="994"/>
        <end position="1008"/>
    </location>
</feature>
<feature type="region of interest" description="Disordered" evidence="1">
    <location>
        <begin position="566"/>
        <end position="610"/>
    </location>
</feature>
<dbReference type="InterPro" id="IPR055781">
    <property type="entry name" value="DUF7357"/>
</dbReference>
<keyword evidence="4" id="KW-1185">Reference proteome</keyword>
<feature type="compositionally biased region" description="Polar residues" evidence="1">
    <location>
        <begin position="897"/>
        <end position="906"/>
    </location>
</feature>
<feature type="compositionally biased region" description="Low complexity" evidence="1">
    <location>
        <begin position="332"/>
        <end position="349"/>
    </location>
</feature>
<feature type="region of interest" description="Disordered" evidence="1">
    <location>
        <begin position="625"/>
        <end position="715"/>
    </location>
</feature>
<evidence type="ECO:0000313" key="4">
    <source>
        <dbReference type="Proteomes" id="UP000015100"/>
    </source>
</evidence>
<feature type="compositionally biased region" description="Basic and acidic residues" evidence="1">
    <location>
        <begin position="1178"/>
        <end position="1189"/>
    </location>
</feature>
<feature type="domain" description="DUF7357" evidence="2">
    <location>
        <begin position="3"/>
        <end position="132"/>
    </location>
</feature>
<dbReference type="Proteomes" id="UP000015100">
    <property type="component" value="Unassembled WGS sequence"/>
</dbReference>
<feature type="compositionally biased region" description="Acidic residues" evidence="1">
    <location>
        <begin position="1117"/>
        <end position="1129"/>
    </location>
</feature>
<feature type="compositionally biased region" description="Acidic residues" evidence="1">
    <location>
        <begin position="317"/>
        <end position="331"/>
    </location>
</feature>
<protein>
    <recommendedName>
        <fullName evidence="2">DUF7357 domain-containing protein</fullName>
    </recommendedName>
</protein>
<feature type="compositionally biased region" description="Low complexity" evidence="1">
    <location>
        <begin position="259"/>
        <end position="275"/>
    </location>
</feature>
<dbReference type="Pfam" id="PF24054">
    <property type="entry name" value="DUF7357"/>
    <property type="match status" value="1"/>
</dbReference>
<gene>
    <name evidence="3" type="ORF">H072_2811</name>
</gene>
<evidence type="ECO:0000313" key="3">
    <source>
        <dbReference type="EMBL" id="EPS43201.1"/>
    </source>
</evidence>
<sequence>MRRARLVLNRPGVPQVRIVWPLDTKISQNPRYSVFDLLTGLNDIFPLDSHNHGLEDYVTELGGCELLHFMPIGELIGDNDELTIRLLTNTETKEHLRGGRRQVSTNGRKLQDGVPLGRNYIAPAPDRPRIQGGDRPSKRRKTSQTNTREDSDDELYIDKWGPPVATAPRPRRSIQSLTPKSASSVKSVHFQEDTSDTSRALVLADLDKEDDDEDDDEDFDPSNSEDEDEEGGVDDSESDDNGRVEHDMIFERIGKKDQSPPMSEGGSSPSAGPSDSESDASSDRDSSEESSEDKEDWAKAHVVSKKPALKGNVPDGPDSDSSSESDSDASDDQSFNDSDMPGSSDSSSDSSEEDSSSDESEDEPDELPSKTEPKLAKPPPLLPPITTVPKNPPFQGAASTKSRNQRRRESKALAKLIKNQLLPVGSTKDDLRKWKEEYGNGLDLAPETAQVELETTGTQTNQAEIISEAKNQSPVYVPMEPLELVVEQMEATVDVPATASPQSGIEDQVSKHEEPSSSPAAGQKRRLVASDAARRTILGGLGMRVPRNQAEDQKLREDWKKANSKYVGNKGKGFLDSMVGKEGTHSRFDGSGELATAVRNEPTNEDPDAWKQNIHLSAVECDEDCYDANGDRLPQPTFPFDQQQLWKSQGNLNNPTKSKKKKKKNKRKQVEEEHYEQESWDASYYDDSMQVDSAQRPGPVERSTQGNEEDDLPPVPANLVNYPKLQMPVLPDSIIVFERLGFGANYSPVFQQVTAKVISVEGTNIKFQLAKRDCPEIRYDEETGERIFEKFHMPGMESEENGVEELQFELMNNGRVIKEGVPSVESVEPSAEEDSERVPETVHGDSLEQDNIMDPVSQNNEDIPMLEPEVPVVSQISEESELDNLSGLVYPQSSSFAEPPFQTNGSCGYGHSDTEDDMDGEEDRNYVGPKTTYEDQDESSAEAHRFDDASMEEPLANYEPLTVFSSERGSTPFNTAPEARESAQPEEPAIQVPVTPTSQLPMSPSIDSSRIHNWDLSVDLAALRPEEAGTVMEMIKVKEECPSDNPDFLREALKPFHHPNDTQGGEVDVSVDISPPASPKVKLERLSTQEALESPPETPLKDITKNGTNVVDHNPEFLEDAGDEPEDEGNPNNGSGFSGNDQPPPGSGFSTLQKSDNTLKGQRDQGATYRRQPSIDADEIRRIAIKREDEGGDYDEDFAIPSTMPVRSLTSGRTVFSGRNDAGQNGMARSGITKKPELIIIDSDDDIGSPPPRASLELVGGNSGPSKPGKMKMKPQMIKRRIISKRSESVDPEGSQRRSASSQF</sequence>
<evidence type="ECO:0000259" key="2">
    <source>
        <dbReference type="Pfam" id="PF24054"/>
    </source>
</evidence>
<feature type="compositionally biased region" description="Acidic residues" evidence="1">
    <location>
        <begin position="207"/>
        <end position="239"/>
    </location>
</feature>
<feature type="region of interest" description="Disordered" evidence="1">
    <location>
        <begin position="493"/>
        <end position="531"/>
    </location>
</feature>
<comment type="caution">
    <text evidence="3">The sequence shown here is derived from an EMBL/GenBank/DDBJ whole genome shotgun (WGS) entry which is preliminary data.</text>
</comment>
<evidence type="ECO:0000256" key="1">
    <source>
        <dbReference type="SAM" id="MobiDB-lite"/>
    </source>
</evidence>
<feature type="compositionally biased region" description="Polar residues" evidence="1">
    <location>
        <begin position="640"/>
        <end position="656"/>
    </location>
</feature>
<name>S8AQ38_DACHA</name>
<feature type="compositionally biased region" description="Polar residues" evidence="1">
    <location>
        <begin position="1148"/>
        <end position="1160"/>
    </location>
</feature>
<feature type="compositionally biased region" description="Polar residues" evidence="1">
    <location>
        <begin position="173"/>
        <end position="186"/>
    </location>
</feature>
<dbReference type="eggNOG" id="ENOG502SF1H">
    <property type="taxonomic scope" value="Eukaryota"/>
</dbReference>
<feature type="region of interest" description="Disordered" evidence="1">
    <location>
        <begin position="1046"/>
        <end position="1304"/>
    </location>
</feature>
<feature type="compositionally biased region" description="Acidic residues" evidence="1">
    <location>
        <begin position="350"/>
        <end position="366"/>
    </location>
</feature>
<feature type="region of interest" description="Disordered" evidence="1">
    <location>
        <begin position="897"/>
        <end position="1009"/>
    </location>
</feature>
<organism evidence="3 4">
    <name type="scientific">Dactylellina haptotyla (strain CBS 200.50)</name>
    <name type="common">Nematode-trapping fungus</name>
    <name type="synonym">Monacrosporium haptotylum</name>
    <dbReference type="NCBI Taxonomy" id="1284197"/>
    <lineage>
        <taxon>Eukaryota</taxon>
        <taxon>Fungi</taxon>
        <taxon>Dikarya</taxon>
        <taxon>Ascomycota</taxon>
        <taxon>Pezizomycotina</taxon>
        <taxon>Orbiliomycetes</taxon>
        <taxon>Orbiliales</taxon>
        <taxon>Orbiliaceae</taxon>
        <taxon>Dactylellina</taxon>
    </lineage>
</organism>
<dbReference type="HOGENOM" id="CLU_253901_0_0_1"/>
<feature type="compositionally biased region" description="Basic residues" evidence="1">
    <location>
        <begin position="1269"/>
        <end position="1284"/>
    </location>
</feature>
<feature type="compositionally biased region" description="Basic residues" evidence="1">
    <location>
        <begin position="657"/>
        <end position="667"/>
    </location>
</feature>
<feature type="region of interest" description="Disordered" evidence="1">
    <location>
        <begin position="822"/>
        <end position="843"/>
    </location>
</feature>
<feature type="compositionally biased region" description="Polar residues" evidence="1">
    <location>
        <begin position="963"/>
        <end position="974"/>
    </location>
</feature>
<feature type="region of interest" description="Disordered" evidence="1">
    <location>
        <begin position="95"/>
        <end position="410"/>
    </location>
</feature>
<accession>S8AQ38</accession>
<proteinExistence type="predicted"/>
<dbReference type="EMBL" id="AQGS01000086">
    <property type="protein sequence ID" value="EPS43201.1"/>
    <property type="molecule type" value="Genomic_DNA"/>
</dbReference>